<feature type="region of interest" description="Disordered" evidence="2">
    <location>
        <begin position="207"/>
        <end position="268"/>
    </location>
</feature>
<dbReference type="EMBL" id="HF935890">
    <property type="protein sequence ID" value="CCX32566.1"/>
    <property type="molecule type" value="Genomic_DNA"/>
</dbReference>
<feature type="region of interest" description="Disordered" evidence="2">
    <location>
        <begin position="108"/>
        <end position="193"/>
    </location>
</feature>
<protein>
    <recommendedName>
        <fullName evidence="3">C2H2-type domain-containing protein</fullName>
    </recommendedName>
</protein>
<evidence type="ECO:0000256" key="1">
    <source>
        <dbReference type="PROSITE-ProRule" id="PRU00042"/>
    </source>
</evidence>
<keyword evidence="5" id="KW-1185">Reference proteome</keyword>
<reference evidence="4 5" key="1">
    <citation type="journal article" date="2013" name="PLoS Genet.">
        <title>The genome and development-dependent transcriptomes of Pyronema confluens: a window into fungal evolution.</title>
        <authorList>
            <person name="Traeger S."/>
            <person name="Altegoer F."/>
            <person name="Freitag M."/>
            <person name="Gabaldon T."/>
            <person name="Kempken F."/>
            <person name="Kumar A."/>
            <person name="Marcet-Houben M."/>
            <person name="Poggeler S."/>
            <person name="Stajich J.E."/>
            <person name="Nowrousian M."/>
        </authorList>
    </citation>
    <scope>NUCLEOTIDE SEQUENCE [LARGE SCALE GENOMIC DNA]</scope>
    <source>
        <strain evidence="5">CBS 100304</strain>
        <tissue evidence="4">Vegetative mycelium</tissue>
    </source>
</reference>
<dbReference type="GO" id="GO:0008270">
    <property type="term" value="F:zinc ion binding"/>
    <property type="evidence" value="ECO:0007669"/>
    <property type="project" value="UniProtKB-KW"/>
</dbReference>
<evidence type="ECO:0000313" key="5">
    <source>
        <dbReference type="Proteomes" id="UP000018144"/>
    </source>
</evidence>
<organism evidence="4 5">
    <name type="scientific">Pyronema omphalodes (strain CBS 100304)</name>
    <name type="common">Pyronema confluens</name>
    <dbReference type="NCBI Taxonomy" id="1076935"/>
    <lineage>
        <taxon>Eukaryota</taxon>
        <taxon>Fungi</taxon>
        <taxon>Dikarya</taxon>
        <taxon>Ascomycota</taxon>
        <taxon>Pezizomycotina</taxon>
        <taxon>Pezizomycetes</taxon>
        <taxon>Pezizales</taxon>
        <taxon>Pyronemataceae</taxon>
        <taxon>Pyronema</taxon>
    </lineage>
</organism>
<dbReference type="InterPro" id="IPR013087">
    <property type="entry name" value="Znf_C2H2_type"/>
</dbReference>
<feature type="compositionally biased region" description="Low complexity" evidence="2">
    <location>
        <begin position="215"/>
        <end position="228"/>
    </location>
</feature>
<dbReference type="AlphaFoldDB" id="U4LVI3"/>
<evidence type="ECO:0000259" key="3">
    <source>
        <dbReference type="PROSITE" id="PS50157"/>
    </source>
</evidence>
<keyword evidence="1" id="KW-0479">Metal-binding</keyword>
<keyword evidence="1" id="KW-0863">Zinc-finger</keyword>
<feature type="compositionally biased region" description="Acidic residues" evidence="2">
    <location>
        <begin position="124"/>
        <end position="156"/>
    </location>
</feature>
<accession>U4LVI3</accession>
<proteinExistence type="predicted"/>
<feature type="domain" description="C2H2-type" evidence="3">
    <location>
        <begin position="67"/>
        <end position="97"/>
    </location>
</feature>
<name>U4LVI3_PYROM</name>
<sequence length="268" mass="30292">MPSKKKSSMAKRKTAKKYFCKWRYIEGCTTTKTKHSELMKHETDKKHKDSVQNVVPRQHLSIGCGDNTCEACGRVFPLQSMLEKHREYKSSITRDCPLHPKHRCHQGCKYLDGSNTDPRVTEQSEGEEGVEEEGVEDKECEGGEDQDTEEERDQVEEEKGEKGGEAEDEGENDGTKQSGNIAEPEQTMSKEVLDAANILFDAFKKACAQEHPQPQGATQQEQASTQSQPIGVLTRATTRRLQQPAEKEAEEQVEERSQLGPRKRQRSK</sequence>
<keyword evidence="1" id="KW-0862">Zinc</keyword>
<dbReference type="PROSITE" id="PS50157">
    <property type="entry name" value="ZINC_FINGER_C2H2_2"/>
    <property type="match status" value="1"/>
</dbReference>
<feature type="compositionally biased region" description="Polar residues" evidence="2">
    <location>
        <begin position="113"/>
        <end position="123"/>
    </location>
</feature>
<gene>
    <name evidence="4" type="ORF">PCON_13406</name>
</gene>
<dbReference type="Proteomes" id="UP000018144">
    <property type="component" value="Unassembled WGS sequence"/>
</dbReference>
<evidence type="ECO:0000256" key="2">
    <source>
        <dbReference type="SAM" id="MobiDB-lite"/>
    </source>
</evidence>
<evidence type="ECO:0000313" key="4">
    <source>
        <dbReference type="EMBL" id="CCX32566.1"/>
    </source>
</evidence>